<reference evidence="2 4" key="1">
    <citation type="journal article" date="2023" name="Microb. Genom.">
        <title>Mesoterricola silvestris gen. nov., sp. nov., Mesoterricola sediminis sp. nov., Geothrix oryzae sp. nov., Geothrix edaphica sp. nov., Geothrix rubra sp. nov., and Geothrix limicola sp. nov., six novel members of Acidobacteriota isolated from soils.</title>
        <authorList>
            <person name="Weisberg A.J."/>
            <person name="Pearce E."/>
            <person name="Kramer C.G."/>
            <person name="Chang J.H."/>
            <person name="Clarke C.R."/>
        </authorList>
    </citation>
    <scope>NUCLEOTIDE SEQUENCE</scope>
    <source>
        <strain evidence="3 4">NB05-1H</strain>
        <strain evidence="2">NRRL_B-16521</strain>
    </source>
</reference>
<dbReference type="InterPro" id="IPR053228">
    <property type="entry name" value="Stereospecific_Lipase"/>
</dbReference>
<dbReference type="Pfam" id="PF07819">
    <property type="entry name" value="PGAP1"/>
    <property type="match status" value="1"/>
</dbReference>
<evidence type="ECO:0000313" key="2">
    <source>
        <dbReference type="EMBL" id="MDX2963293.1"/>
    </source>
</evidence>
<dbReference type="SUPFAM" id="SSF53474">
    <property type="entry name" value="alpha/beta-Hydrolases"/>
    <property type="match status" value="1"/>
</dbReference>
<dbReference type="PANTHER" id="PTHR37574">
    <property type="entry name" value="LIPASE B"/>
    <property type="match status" value="1"/>
</dbReference>
<keyword evidence="4" id="KW-1185">Reference proteome</keyword>
<comment type="caution">
    <text evidence="2">The sequence shown here is derived from an EMBL/GenBank/DDBJ whole genome shotgun (WGS) entry which is preliminary data.</text>
</comment>
<organism evidence="2 5">
    <name type="scientific">Streptomyces acidiscabies</name>
    <dbReference type="NCBI Taxonomy" id="42234"/>
    <lineage>
        <taxon>Bacteria</taxon>
        <taxon>Bacillati</taxon>
        <taxon>Actinomycetota</taxon>
        <taxon>Actinomycetes</taxon>
        <taxon>Kitasatosporales</taxon>
        <taxon>Streptomycetaceae</taxon>
        <taxon>Streptomyces</taxon>
    </lineage>
</organism>
<evidence type="ECO:0000313" key="3">
    <source>
        <dbReference type="EMBL" id="MDX3021489.1"/>
    </source>
</evidence>
<dbReference type="InterPro" id="IPR012908">
    <property type="entry name" value="PGAP1-ab_dom-like"/>
</dbReference>
<sequence>MAVFSTPVARADSDLSPPLETPVAELAAALHCEPDGGDGPTVLFVPATGLTGYENFAWNYAAELKRAGHPSCWVDPPGRGLRDMQESVEYVVYAVRVIEERTGRKVDLVGHSQGGLLVAWALRFWPDLAGKVDDAVTLGAPFQGTRLASGCLPLGGVTGCPASVFQFARDSNWSRALTANGTPMPAGPSYTTVYSTADESVVADGGPPVLPGATRIGVQDVCPGRPWPGHVAMAVDQVSYDLVADAIGHPGPADAARVGSADCARLVMPLNTAEAVAALPGFLAFPVEILVRSRPWAAEEPPLRPYAR</sequence>
<dbReference type="Proteomes" id="UP001282288">
    <property type="component" value="Unassembled WGS sequence"/>
</dbReference>
<dbReference type="GO" id="GO:0016788">
    <property type="term" value="F:hydrolase activity, acting on ester bonds"/>
    <property type="evidence" value="ECO:0007669"/>
    <property type="project" value="InterPro"/>
</dbReference>
<dbReference type="Proteomes" id="UP001272987">
    <property type="component" value="Unassembled WGS sequence"/>
</dbReference>
<evidence type="ECO:0000313" key="4">
    <source>
        <dbReference type="Proteomes" id="UP001272987"/>
    </source>
</evidence>
<dbReference type="RefSeq" id="WP_141655607.1">
    <property type="nucleotide sequence ID" value="NZ_CP122369.1"/>
</dbReference>
<proteinExistence type="predicted"/>
<evidence type="ECO:0000313" key="5">
    <source>
        <dbReference type="Proteomes" id="UP001282288"/>
    </source>
</evidence>
<dbReference type="PANTHER" id="PTHR37574:SF1">
    <property type="entry name" value="LIPASE B"/>
    <property type="match status" value="1"/>
</dbReference>
<protein>
    <submittedName>
        <fullName evidence="2">Alpha/beta hydrolase</fullName>
    </submittedName>
</protein>
<dbReference type="Gene3D" id="3.40.50.1820">
    <property type="entry name" value="alpha/beta hydrolase"/>
    <property type="match status" value="1"/>
</dbReference>
<evidence type="ECO:0000259" key="1">
    <source>
        <dbReference type="Pfam" id="PF07819"/>
    </source>
</evidence>
<dbReference type="GeneID" id="69808829"/>
<feature type="domain" description="GPI inositol-deacylase PGAP1-like alpha/beta" evidence="1">
    <location>
        <begin position="82"/>
        <end position="147"/>
    </location>
</feature>
<accession>A0AAP6BEQ2</accession>
<name>A0AAP6BEQ2_9ACTN</name>
<gene>
    <name evidence="2" type="ORF">PV399_26755</name>
    <name evidence="3" type="ORF">PV666_26875</name>
</gene>
<dbReference type="EMBL" id="JARAWP010000016">
    <property type="protein sequence ID" value="MDX3021489.1"/>
    <property type="molecule type" value="Genomic_DNA"/>
</dbReference>
<dbReference type="AlphaFoldDB" id="A0AAP6BEQ2"/>
<keyword evidence="2" id="KW-0378">Hydrolase</keyword>
<dbReference type="InterPro" id="IPR029058">
    <property type="entry name" value="AB_hydrolase_fold"/>
</dbReference>
<dbReference type="EMBL" id="JARAWC010000020">
    <property type="protein sequence ID" value="MDX2963293.1"/>
    <property type="molecule type" value="Genomic_DNA"/>
</dbReference>